<dbReference type="EMBL" id="SRZC01000014">
    <property type="protein sequence ID" value="TGX81693.1"/>
    <property type="molecule type" value="Genomic_DNA"/>
</dbReference>
<organism evidence="1 2">
    <name type="scientific">Palleniella muris</name>
    <dbReference type="NCBI Taxonomy" id="3038145"/>
    <lineage>
        <taxon>Bacteria</taxon>
        <taxon>Pseudomonadati</taxon>
        <taxon>Bacteroidota</taxon>
        <taxon>Bacteroidia</taxon>
        <taxon>Bacteroidales</taxon>
        <taxon>Prevotellaceae</taxon>
        <taxon>Palleniella</taxon>
    </lineage>
</organism>
<evidence type="ECO:0000313" key="2">
    <source>
        <dbReference type="Proteomes" id="UP000308886"/>
    </source>
</evidence>
<proteinExistence type="predicted"/>
<comment type="caution">
    <text evidence="1">The sequence shown here is derived from an EMBL/GenBank/DDBJ whole genome shotgun (WGS) entry which is preliminary data.</text>
</comment>
<reference evidence="1" key="1">
    <citation type="submission" date="2019-04" db="EMBL/GenBank/DDBJ databases">
        <title>Microbes associate with the intestines of laboratory mice.</title>
        <authorList>
            <person name="Navarre W."/>
            <person name="Wong E."/>
            <person name="Huang K."/>
            <person name="Tropini C."/>
            <person name="Ng K."/>
            <person name="Yu B."/>
        </authorList>
    </citation>
    <scope>NUCLEOTIDE SEQUENCE</scope>
    <source>
        <strain evidence="1">NM73_A23</strain>
    </source>
</reference>
<accession>A0AC61QPD3</accession>
<sequence>MKAIQIPGLQQMAVVELPKPEAKAGEVLLKMEYVGFCGSDLNTFLGRNTMAKENVIPGHEIGAVIEAVGEGCPDTLQPGMVVTVNPYTNCGHCASCRNGRVNACQHNETLGVQRDGAMREYMALPWQKIIPVKGVNTRDAALIEPMSVGFHAVDRGQVTDIDTVVVFGCGMVGLGAVVRAVQRGATVIAVDLSAEKLQIAKDLGAKYGINSKEENLLEKVMEYTDGYGADCVIEAVGSPITYTAAIDIVSFTGRVVCIGYAKSGVEFQTKYFVQKELDIRGSRNANPSDFRAVQKYLENASIPMDRFVSGVYTPETAKDGMEAWAAAPAQVFRILVDFR</sequence>
<keyword evidence="2" id="KW-1185">Reference proteome</keyword>
<protein>
    <submittedName>
        <fullName evidence="1">Zinc-binding alcohol dehydrogenase family protein</fullName>
    </submittedName>
</protein>
<evidence type="ECO:0000313" key="1">
    <source>
        <dbReference type="EMBL" id="TGX81693.1"/>
    </source>
</evidence>
<gene>
    <name evidence="1" type="ORF">E5358_09170</name>
</gene>
<dbReference type="Proteomes" id="UP000308886">
    <property type="component" value="Unassembled WGS sequence"/>
</dbReference>
<name>A0AC61QPD3_9BACT</name>